<reference evidence="1 2" key="1">
    <citation type="submission" date="2019-11" db="EMBL/GenBank/DDBJ databases">
        <title>Terrilactibacillus tamarindus sp. nov. BCM23-1 isolated from bark of Tamarindus indica.</title>
        <authorList>
            <person name="Kingkaew E."/>
            <person name="Tanasupawat S."/>
        </authorList>
    </citation>
    <scope>NUCLEOTIDE SEQUENCE [LARGE SCALE GENOMIC DNA]</scope>
    <source>
        <strain evidence="1 2">BCM23-1</strain>
    </source>
</reference>
<name>A0A6N8CSE1_9BACI</name>
<dbReference type="EMBL" id="WNHB01000003">
    <property type="protein sequence ID" value="MTT30906.1"/>
    <property type="molecule type" value="Genomic_DNA"/>
</dbReference>
<sequence>MTYPVIFIHYGNPDWLKSTLYQAKIYNPKVILLGDETNNKYPFVEHYNLSEFSDTALEFRKVYQHLSKRDAKYELFCIERWFILESFMRKKAIKQCFYQDSDNMLYLNVGDFALKNYADVQFASFLGTGCDFFINRYDILKKLCLFLKNCYVDADLFKKIQIKNTELLQQNRAGISDMDLLSLFIMQNLSSYRNIGVPDHGSFFCANIKGSQGFEMHQQFKKVYCLNHQLYCKQEETNTFFRCNTLQFQGDSKKYIPYFSSLLSNQLMGPYYFNYETCKWLSV</sequence>
<evidence type="ECO:0000313" key="2">
    <source>
        <dbReference type="Proteomes" id="UP000440978"/>
    </source>
</evidence>
<dbReference type="AlphaFoldDB" id="A0A6N8CSE1"/>
<organism evidence="1 2">
    <name type="scientific">Terrilactibacillus tamarindi</name>
    <dbReference type="NCBI Taxonomy" id="2599694"/>
    <lineage>
        <taxon>Bacteria</taxon>
        <taxon>Bacillati</taxon>
        <taxon>Bacillota</taxon>
        <taxon>Bacilli</taxon>
        <taxon>Bacillales</taxon>
        <taxon>Bacillaceae</taxon>
        <taxon>Terrilactibacillus</taxon>
    </lineage>
</organism>
<evidence type="ECO:0000313" key="1">
    <source>
        <dbReference type="EMBL" id="MTT30906.1"/>
    </source>
</evidence>
<gene>
    <name evidence="1" type="ORF">GMB86_02615</name>
</gene>
<proteinExistence type="predicted"/>
<keyword evidence="2" id="KW-1185">Reference proteome</keyword>
<dbReference type="RefSeq" id="WP_155216547.1">
    <property type="nucleotide sequence ID" value="NZ_WNHB01000003.1"/>
</dbReference>
<comment type="caution">
    <text evidence="1">The sequence shown here is derived from an EMBL/GenBank/DDBJ whole genome shotgun (WGS) entry which is preliminary data.</text>
</comment>
<protein>
    <submittedName>
        <fullName evidence="1">Uncharacterized protein</fullName>
    </submittedName>
</protein>
<dbReference type="OrthoDB" id="7299295at2"/>
<accession>A0A6N8CSE1</accession>
<dbReference type="Proteomes" id="UP000440978">
    <property type="component" value="Unassembled WGS sequence"/>
</dbReference>